<proteinExistence type="predicted"/>
<feature type="region of interest" description="Disordered" evidence="2">
    <location>
        <begin position="209"/>
        <end position="293"/>
    </location>
</feature>
<evidence type="ECO:0000259" key="3">
    <source>
        <dbReference type="PROSITE" id="PS50157"/>
    </source>
</evidence>
<comment type="caution">
    <text evidence="4">The sequence shown here is derived from an EMBL/GenBank/DDBJ whole genome shotgun (WGS) entry which is preliminary data.</text>
</comment>
<dbReference type="InterPro" id="IPR013087">
    <property type="entry name" value="Znf_C2H2_type"/>
</dbReference>
<keyword evidence="1" id="KW-0863">Zinc-finger</keyword>
<evidence type="ECO:0000313" key="4">
    <source>
        <dbReference type="EMBL" id="KAK0477871.1"/>
    </source>
</evidence>
<evidence type="ECO:0000313" key="5">
    <source>
        <dbReference type="Proteomes" id="UP001175227"/>
    </source>
</evidence>
<accession>A0AA39P5C9</accession>
<keyword evidence="1" id="KW-0862">Zinc</keyword>
<dbReference type="SMART" id="SM00355">
    <property type="entry name" value="ZnF_C2H2"/>
    <property type="match status" value="2"/>
</dbReference>
<feature type="domain" description="C2H2-type" evidence="3">
    <location>
        <begin position="331"/>
        <end position="362"/>
    </location>
</feature>
<evidence type="ECO:0000256" key="2">
    <source>
        <dbReference type="SAM" id="MobiDB-lite"/>
    </source>
</evidence>
<keyword evidence="1" id="KW-0479">Metal-binding</keyword>
<sequence length="393" mass="43525">MSFTGLGDSVATSLVTFDDHTVDNNAPLIQEAYLPSSMTSLQCIFPDRNDILYEYQSQDSCKLWAWSADIPFCLWHDEGGLKNYCAEYSQRSTGTDTKMSFNLGIAHKHSGPSKVCFSVSTRQFWEIYRLTCTMPGNNLPPLVPTTGFILDASPPPPASQSYQPTPQLDNFGNLDAVYGLAYPDDADNSHHSNTPLAIPEQERDIHILPRTSTHRRGTVVRDHTLPNLATATKRKVPDNVDTPNETNKHVKLAPASPIASTSSSSSSLTALSSTPPLSPRNDSPCPPRADQPSHDHDLRCIYPDCCEHFPSVALVIDHHQSIHKKDYPGNYRCAFASCKQTFKHKADFERHAEILLHQPKKRYLCARCGETFTRCDSGKRHRTTCNGGVPGSG</sequence>
<gene>
    <name evidence="4" type="ORF">IW261DRAFT_1594316</name>
</gene>
<reference evidence="4" key="1">
    <citation type="submission" date="2023-06" db="EMBL/GenBank/DDBJ databases">
        <authorList>
            <consortium name="Lawrence Berkeley National Laboratory"/>
            <person name="Ahrendt S."/>
            <person name="Sahu N."/>
            <person name="Indic B."/>
            <person name="Wong-Bajracharya J."/>
            <person name="Merenyi Z."/>
            <person name="Ke H.-M."/>
            <person name="Monk M."/>
            <person name="Kocsube S."/>
            <person name="Drula E."/>
            <person name="Lipzen A."/>
            <person name="Balint B."/>
            <person name="Henrissat B."/>
            <person name="Andreopoulos B."/>
            <person name="Martin F.M."/>
            <person name="Harder C.B."/>
            <person name="Rigling D."/>
            <person name="Ford K.L."/>
            <person name="Foster G.D."/>
            <person name="Pangilinan J."/>
            <person name="Papanicolaou A."/>
            <person name="Barry K."/>
            <person name="LaButti K."/>
            <person name="Viragh M."/>
            <person name="Koriabine M."/>
            <person name="Yan M."/>
            <person name="Riley R."/>
            <person name="Champramary S."/>
            <person name="Plett K.L."/>
            <person name="Tsai I.J."/>
            <person name="Slot J."/>
            <person name="Sipos G."/>
            <person name="Plett J."/>
            <person name="Nagy L.G."/>
            <person name="Grigoriev I.V."/>
        </authorList>
    </citation>
    <scope>NUCLEOTIDE SEQUENCE</scope>
    <source>
        <strain evidence="4">ICMP 16352</strain>
    </source>
</reference>
<feature type="domain" description="C2H2-type" evidence="3">
    <location>
        <begin position="363"/>
        <end position="390"/>
    </location>
</feature>
<dbReference type="GO" id="GO:0008270">
    <property type="term" value="F:zinc ion binding"/>
    <property type="evidence" value="ECO:0007669"/>
    <property type="project" value="UniProtKB-KW"/>
</dbReference>
<protein>
    <recommendedName>
        <fullName evidence="3">C2H2-type domain-containing protein</fullName>
    </recommendedName>
</protein>
<dbReference type="AlphaFoldDB" id="A0AA39P5C9"/>
<dbReference type="Gene3D" id="3.30.160.60">
    <property type="entry name" value="Classic Zinc Finger"/>
    <property type="match status" value="1"/>
</dbReference>
<dbReference type="PROSITE" id="PS50157">
    <property type="entry name" value="ZINC_FINGER_C2H2_2"/>
    <property type="match status" value="2"/>
</dbReference>
<name>A0AA39P5C9_9AGAR</name>
<dbReference type="Proteomes" id="UP001175227">
    <property type="component" value="Unassembled WGS sequence"/>
</dbReference>
<keyword evidence="5" id="KW-1185">Reference proteome</keyword>
<evidence type="ECO:0000256" key="1">
    <source>
        <dbReference type="PROSITE-ProRule" id="PRU00042"/>
    </source>
</evidence>
<organism evidence="4 5">
    <name type="scientific">Armillaria novae-zelandiae</name>
    <dbReference type="NCBI Taxonomy" id="153914"/>
    <lineage>
        <taxon>Eukaryota</taxon>
        <taxon>Fungi</taxon>
        <taxon>Dikarya</taxon>
        <taxon>Basidiomycota</taxon>
        <taxon>Agaricomycotina</taxon>
        <taxon>Agaricomycetes</taxon>
        <taxon>Agaricomycetidae</taxon>
        <taxon>Agaricales</taxon>
        <taxon>Marasmiineae</taxon>
        <taxon>Physalacriaceae</taxon>
        <taxon>Armillaria</taxon>
    </lineage>
</organism>
<dbReference type="PROSITE" id="PS00028">
    <property type="entry name" value="ZINC_FINGER_C2H2_1"/>
    <property type="match status" value="2"/>
</dbReference>
<feature type="compositionally biased region" description="Low complexity" evidence="2">
    <location>
        <begin position="252"/>
        <end position="275"/>
    </location>
</feature>
<dbReference type="EMBL" id="JAUEPR010000015">
    <property type="protein sequence ID" value="KAK0477871.1"/>
    <property type="molecule type" value="Genomic_DNA"/>
</dbReference>